<dbReference type="InterPro" id="IPR009057">
    <property type="entry name" value="Homeodomain-like_sf"/>
</dbReference>
<evidence type="ECO:0000313" key="4">
    <source>
        <dbReference type="EMBL" id="CEL90115.1"/>
    </source>
</evidence>
<dbReference type="PANTHER" id="PTHR43479:SF7">
    <property type="entry name" value="TETR-FAMILY TRANSCRIPTIONAL REGULATOR"/>
    <property type="match status" value="1"/>
</dbReference>
<name>A0A0B7GMY0_STRSA</name>
<dbReference type="PROSITE" id="PS50977">
    <property type="entry name" value="HTH_TETR_2"/>
    <property type="match status" value="1"/>
</dbReference>
<accession>A0A0B7GMY0</accession>
<dbReference type="GO" id="GO:0003677">
    <property type="term" value="F:DNA binding"/>
    <property type="evidence" value="ECO:0007669"/>
    <property type="project" value="UniProtKB-UniRule"/>
</dbReference>
<sequence>MYEKKRRKTEKQLETSLLQLMKEQTFETISIRQLIDLAEVNRSTFYRHFLDKYDLLEKIENRLLDDLQVYYQEALDSTCLFKLEKDFKVEDYIHEKQNLFHFFETHLEDLAILLGPNGSPTSSRRLQEALRGIFSQSISLADPHLELVEADLLLNHQVASFMGTLTYWLAHPCYQVQQMSDFHARVTAVGLAGFVREHMEGD</sequence>
<proteinExistence type="predicted"/>
<dbReference type="Gene3D" id="1.10.357.10">
    <property type="entry name" value="Tetracycline Repressor, domain 2"/>
    <property type="match status" value="1"/>
</dbReference>
<evidence type="ECO:0000256" key="2">
    <source>
        <dbReference type="PROSITE-ProRule" id="PRU00335"/>
    </source>
</evidence>
<dbReference type="RefSeq" id="WP_072073800.1">
    <property type="nucleotide sequence ID" value="NZ_CDMW01000001.1"/>
</dbReference>
<organism evidence="4 5">
    <name type="scientific">Streptococcus sanguinis</name>
    <dbReference type="NCBI Taxonomy" id="1305"/>
    <lineage>
        <taxon>Bacteria</taxon>
        <taxon>Bacillati</taxon>
        <taxon>Bacillota</taxon>
        <taxon>Bacilli</taxon>
        <taxon>Lactobacillales</taxon>
        <taxon>Streptococcaceae</taxon>
        <taxon>Streptococcus</taxon>
    </lineage>
</organism>
<gene>
    <name evidence="4" type="ORF">SSV_0813</name>
</gene>
<feature type="DNA-binding region" description="H-T-H motif" evidence="2">
    <location>
        <begin position="30"/>
        <end position="49"/>
    </location>
</feature>
<dbReference type="EMBL" id="CDMW01000001">
    <property type="protein sequence ID" value="CEL90115.1"/>
    <property type="molecule type" value="Genomic_DNA"/>
</dbReference>
<evidence type="ECO:0000256" key="1">
    <source>
        <dbReference type="ARBA" id="ARBA00023125"/>
    </source>
</evidence>
<dbReference type="PANTHER" id="PTHR43479">
    <property type="entry name" value="ACREF/ENVCD OPERON REPRESSOR-RELATED"/>
    <property type="match status" value="1"/>
</dbReference>
<dbReference type="InterPro" id="IPR001647">
    <property type="entry name" value="HTH_TetR"/>
</dbReference>
<keyword evidence="1 2" id="KW-0238">DNA-binding</keyword>
<protein>
    <submittedName>
        <fullName evidence="4">HTH-type transcriptional regulator</fullName>
    </submittedName>
</protein>
<dbReference type="SUPFAM" id="SSF46689">
    <property type="entry name" value="Homeodomain-like"/>
    <property type="match status" value="1"/>
</dbReference>
<dbReference type="Pfam" id="PF00440">
    <property type="entry name" value="TetR_N"/>
    <property type="match status" value="1"/>
</dbReference>
<evidence type="ECO:0000313" key="5">
    <source>
        <dbReference type="Proteomes" id="UP000183504"/>
    </source>
</evidence>
<dbReference type="InterPro" id="IPR050624">
    <property type="entry name" value="HTH-type_Tx_Regulator"/>
</dbReference>
<evidence type="ECO:0000259" key="3">
    <source>
        <dbReference type="PROSITE" id="PS50977"/>
    </source>
</evidence>
<feature type="domain" description="HTH tetR-type" evidence="3">
    <location>
        <begin position="7"/>
        <end position="67"/>
    </location>
</feature>
<reference evidence="4 5" key="1">
    <citation type="submission" date="2015-01" db="EMBL/GenBank/DDBJ databases">
        <authorList>
            <person name="Pelicic Vladimir"/>
        </authorList>
    </citation>
    <scope>NUCLEOTIDE SEQUENCE [LARGE SCALE GENOMIC DNA]</scope>
    <source>
        <strain evidence="4 5">2908</strain>
    </source>
</reference>
<dbReference type="Proteomes" id="UP000183504">
    <property type="component" value="Unassembled WGS sequence"/>
</dbReference>
<dbReference type="AlphaFoldDB" id="A0A0B7GMY0"/>